<evidence type="ECO:0000313" key="2">
    <source>
        <dbReference type="Proteomes" id="UP001066276"/>
    </source>
</evidence>
<comment type="caution">
    <text evidence="1">The sequence shown here is derived from an EMBL/GenBank/DDBJ whole genome shotgun (WGS) entry which is preliminary data.</text>
</comment>
<dbReference type="AlphaFoldDB" id="A0AAV7W226"/>
<keyword evidence="2" id="KW-1185">Reference proteome</keyword>
<reference evidence="1" key="1">
    <citation type="journal article" date="2022" name="bioRxiv">
        <title>Sequencing and chromosome-scale assembly of the giantPleurodeles waltlgenome.</title>
        <authorList>
            <person name="Brown T."/>
            <person name="Elewa A."/>
            <person name="Iarovenko S."/>
            <person name="Subramanian E."/>
            <person name="Araus A.J."/>
            <person name="Petzold A."/>
            <person name="Susuki M."/>
            <person name="Suzuki K.-i.T."/>
            <person name="Hayashi T."/>
            <person name="Toyoda A."/>
            <person name="Oliveira C."/>
            <person name="Osipova E."/>
            <person name="Leigh N.D."/>
            <person name="Simon A."/>
            <person name="Yun M.H."/>
        </authorList>
    </citation>
    <scope>NUCLEOTIDE SEQUENCE</scope>
    <source>
        <strain evidence="1">20211129_DDA</strain>
        <tissue evidence="1">Liver</tissue>
    </source>
</reference>
<gene>
    <name evidence="1" type="ORF">NDU88_002399</name>
</gene>
<name>A0AAV7W226_PLEWA</name>
<accession>A0AAV7W226</accession>
<organism evidence="1 2">
    <name type="scientific">Pleurodeles waltl</name>
    <name type="common">Iberian ribbed newt</name>
    <dbReference type="NCBI Taxonomy" id="8319"/>
    <lineage>
        <taxon>Eukaryota</taxon>
        <taxon>Metazoa</taxon>
        <taxon>Chordata</taxon>
        <taxon>Craniata</taxon>
        <taxon>Vertebrata</taxon>
        <taxon>Euteleostomi</taxon>
        <taxon>Amphibia</taxon>
        <taxon>Batrachia</taxon>
        <taxon>Caudata</taxon>
        <taxon>Salamandroidea</taxon>
        <taxon>Salamandridae</taxon>
        <taxon>Pleurodelinae</taxon>
        <taxon>Pleurodeles</taxon>
    </lineage>
</organism>
<proteinExistence type="predicted"/>
<evidence type="ECO:0000313" key="1">
    <source>
        <dbReference type="EMBL" id="KAJ1207006.1"/>
    </source>
</evidence>
<protein>
    <submittedName>
        <fullName evidence="1">Uncharacterized protein</fullName>
    </submittedName>
</protein>
<sequence length="159" mass="17469">MVRSWCRSQTMRSLRAPGLPASLVRHLLRRGPCCSAAARCCSLATVRWRYAQAGDGPPARPQFRVCLIPPSSPCGLGPLVVPPPRQLSSPPFDLVLLSSGVFTVQRWVAGSPPQVRQHGAALWPRFVSNTRRQRTAPQLGLCFVFVSSRRRGPVFSVRA</sequence>
<dbReference type="Proteomes" id="UP001066276">
    <property type="component" value="Chromosome 1_2"/>
</dbReference>
<dbReference type="EMBL" id="JANPWB010000002">
    <property type="protein sequence ID" value="KAJ1207006.1"/>
    <property type="molecule type" value="Genomic_DNA"/>
</dbReference>